<proteinExistence type="predicted"/>
<name>A0A081FTL2_9GAMM</name>
<reference evidence="1 2" key="1">
    <citation type="submission" date="2014-04" db="EMBL/GenBank/DDBJ databases">
        <title>Marinobacterium kochiensis sp. nov., isolated from sediment sample collected from Kochi backwaters in Kerala, India.</title>
        <authorList>
            <person name="Singh A."/>
            <person name="Pinnaka A.K."/>
        </authorList>
    </citation>
    <scope>NUCLEOTIDE SEQUENCE [LARGE SCALE GENOMIC DNA]</scope>
    <source>
        <strain evidence="1 2">AK27</strain>
    </source>
</reference>
<gene>
    <name evidence="1" type="ORF">ADIMK_4014</name>
</gene>
<dbReference type="RefSeq" id="WP_036191974.1">
    <property type="nucleotide sequence ID" value="NZ_JMQN01000059.1"/>
</dbReference>
<dbReference type="EMBL" id="JMQN01000059">
    <property type="protein sequence ID" value="KEA61867.1"/>
    <property type="molecule type" value="Genomic_DNA"/>
</dbReference>
<comment type="caution">
    <text evidence="1">The sequence shown here is derived from an EMBL/GenBank/DDBJ whole genome shotgun (WGS) entry which is preliminary data.</text>
</comment>
<dbReference type="eggNOG" id="ENOG5032THX">
    <property type="taxonomic scope" value="Bacteria"/>
</dbReference>
<keyword evidence="2" id="KW-1185">Reference proteome</keyword>
<protein>
    <submittedName>
        <fullName evidence="1">Uncharacterized protein</fullName>
    </submittedName>
</protein>
<dbReference type="AlphaFoldDB" id="A0A081FTL2"/>
<dbReference type="STRING" id="1232683.ADIMK_4014"/>
<dbReference type="Proteomes" id="UP000028252">
    <property type="component" value="Unassembled WGS sequence"/>
</dbReference>
<organism evidence="1 2">
    <name type="scientific">Marinobacterium lacunae</name>
    <dbReference type="NCBI Taxonomy" id="1232683"/>
    <lineage>
        <taxon>Bacteria</taxon>
        <taxon>Pseudomonadati</taxon>
        <taxon>Pseudomonadota</taxon>
        <taxon>Gammaproteobacteria</taxon>
        <taxon>Oceanospirillales</taxon>
        <taxon>Oceanospirillaceae</taxon>
        <taxon>Marinobacterium</taxon>
    </lineage>
</organism>
<sequence length="148" mass="16043">MEYQIDINSEQDEIVALINSAVSGDTICCKRESQFEICKSALLQAKLAGVTICLLDQDDYVIRQTSSKKRNQVKGPRLTDRQLVVIKALEKVLAHCRKEGVALIGYSDELVAMPDSVAACDLASAYAVEVDSSGCYRGADGIDSSILP</sequence>
<evidence type="ECO:0000313" key="1">
    <source>
        <dbReference type="EMBL" id="KEA61867.1"/>
    </source>
</evidence>
<accession>A0A081FTL2</accession>
<dbReference type="PATRIC" id="fig|1232683.4.peg.3949"/>
<evidence type="ECO:0000313" key="2">
    <source>
        <dbReference type="Proteomes" id="UP000028252"/>
    </source>
</evidence>